<dbReference type="STRING" id="5786.F0ZPN5"/>
<dbReference type="InParanoid" id="F0ZPN5"/>
<dbReference type="RefSeq" id="XP_003289385.1">
    <property type="nucleotide sequence ID" value="XM_003289337.1"/>
</dbReference>
<evidence type="ECO:0000259" key="7">
    <source>
        <dbReference type="Pfam" id="PF04261"/>
    </source>
</evidence>
<dbReference type="VEuPathDB" id="AmoebaDB:DICPUDRAFT_153746"/>
<evidence type="ECO:0000259" key="8">
    <source>
        <dbReference type="Pfam" id="PF20628"/>
    </source>
</evidence>
<reference evidence="10" key="1">
    <citation type="journal article" date="2011" name="Genome Biol.">
        <title>Comparative genomics of the social amoebae Dictyostelium discoideum and Dictyostelium purpureum.</title>
        <authorList>
            <consortium name="US DOE Joint Genome Institute (JGI-PGF)"/>
            <person name="Sucgang R."/>
            <person name="Kuo A."/>
            <person name="Tian X."/>
            <person name="Salerno W."/>
            <person name="Parikh A."/>
            <person name="Feasley C.L."/>
            <person name="Dalin E."/>
            <person name="Tu H."/>
            <person name="Huang E."/>
            <person name="Barry K."/>
            <person name="Lindquist E."/>
            <person name="Shapiro H."/>
            <person name="Bruce D."/>
            <person name="Schmutz J."/>
            <person name="Salamov A."/>
            <person name="Fey P."/>
            <person name="Gaudet P."/>
            <person name="Anjard C."/>
            <person name="Babu M.M."/>
            <person name="Basu S."/>
            <person name="Bushmanova Y."/>
            <person name="van der Wel H."/>
            <person name="Katoh-Kurasawa M."/>
            <person name="Dinh C."/>
            <person name="Coutinho P.M."/>
            <person name="Saito T."/>
            <person name="Elias M."/>
            <person name="Schaap P."/>
            <person name="Kay R.R."/>
            <person name="Henrissat B."/>
            <person name="Eichinger L."/>
            <person name="Rivero F."/>
            <person name="Putnam N.H."/>
            <person name="West C.M."/>
            <person name="Loomis W.F."/>
            <person name="Chisholm R.L."/>
            <person name="Shaulsky G."/>
            <person name="Strassmann J.E."/>
            <person name="Queller D.C."/>
            <person name="Kuspa A."/>
            <person name="Grigoriev I.V."/>
        </authorList>
    </citation>
    <scope>NUCLEOTIDE SEQUENCE [LARGE SCALE GENOMIC DNA]</scope>
    <source>
        <strain evidence="10">QSDP1</strain>
    </source>
</reference>
<dbReference type="AlphaFoldDB" id="F0ZPN5"/>
<dbReference type="GO" id="GO:0046872">
    <property type="term" value="F:metal ion binding"/>
    <property type="evidence" value="ECO:0007669"/>
    <property type="project" value="UniProtKB-KW"/>
</dbReference>
<dbReference type="Pfam" id="PF20628">
    <property type="entry name" value="Dyp_perox_C"/>
    <property type="match status" value="2"/>
</dbReference>
<dbReference type="GO" id="GO:0020037">
    <property type="term" value="F:heme binding"/>
    <property type="evidence" value="ECO:0000318"/>
    <property type="project" value="GO_Central"/>
</dbReference>
<comment type="similarity">
    <text evidence="6">Belongs to the DyP-type peroxidase family.</text>
</comment>
<evidence type="ECO:0000256" key="6">
    <source>
        <dbReference type="ARBA" id="ARBA00025737"/>
    </source>
</evidence>
<keyword evidence="4" id="KW-0560">Oxidoreductase</keyword>
<dbReference type="PANTHER" id="PTHR30521:SF0">
    <property type="entry name" value="DYP-TYPE PEROXIDASE FAMILY PROTEIN"/>
    <property type="match status" value="1"/>
</dbReference>
<protein>
    <recommendedName>
        <fullName evidence="11">Dyp-type peroxidase family protein</fullName>
    </recommendedName>
</protein>
<dbReference type="SUPFAM" id="SSF54909">
    <property type="entry name" value="Dimeric alpha+beta barrel"/>
    <property type="match status" value="2"/>
</dbReference>
<keyword evidence="2" id="KW-0575">Peroxidase</keyword>
<dbReference type="InterPro" id="IPR011008">
    <property type="entry name" value="Dimeric_a/b-barrel"/>
</dbReference>
<keyword evidence="10" id="KW-1185">Reference proteome</keyword>
<dbReference type="GO" id="GO:0005829">
    <property type="term" value="C:cytosol"/>
    <property type="evidence" value="ECO:0000318"/>
    <property type="project" value="GO_Central"/>
</dbReference>
<dbReference type="eggNOG" id="ENOG502S5DN">
    <property type="taxonomic scope" value="Eukaryota"/>
</dbReference>
<dbReference type="OrthoDB" id="76259at2759"/>
<dbReference type="PANTHER" id="PTHR30521">
    <property type="entry name" value="DEFERROCHELATASE/PEROXIDASE"/>
    <property type="match status" value="1"/>
</dbReference>
<proteinExistence type="inferred from homology"/>
<sequence length="573" mass="65421">MAQSSVLSKHVDYSIYYEANIKLMVPNDLIVFKGALKKFQDQLTLLNTQFPSSFITGSIGFSCDGWKKVTTMPPPVGLVSANTFDYIPNTIQRDLFIHISGEQFDVVFKVAQDVLNYFSNTIKIEQEVHGFRRIEDRDLSGFIDGTLNPSIDSDRIKYGLVPEGQPHEYGSFAFIQRWVHHLESWNQQSVQYQQDTIGRMKKDSANIPVDQRPANSHVTRTQLIDEVGEKVKIVRQSLPYGLASGEKGLFFVGFSGRIHYLQLLLESMFGKRDGKQDLILKFTLPVMFIEASIKFKFPDDKKLFKDALKGFQDELDQLSVRYPESFITGSLCFSCDAWKKVTDLPMPDELKSSNTLTYIPNVNQREFFIHISSVTFDVAIKLAQNTLKNFGSIIKVEEEIHGYRRCEERDFSGFVDGTNNPQTVPDKSQVSLIPAGKPHENGSYVFVQRWVHHLENWDHQSLQYQQDSIGRLKKDSGRIPLEKRPTNSHVSRTQLLENNEKVRLNRASLPYGAASGEKGLFFVSFSYRFHFIELNLQSMFGKLDGQQDLVLRVSVPVSGSIYFCPSKEELLNM</sequence>
<dbReference type="EMBL" id="GL871112">
    <property type="protein sequence ID" value="EGC34092.1"/>
    <property type="molecule type" value="Genomic_DNA"/>
</dbReference>
<accession>F0ZPN5</accession>
<dbReference type="KEGG" id="dpp:DICPUDRAFT_153746"/>
<evidence type="ECO:0000256" key="1">
    <source>
        <dbReference type="ARBA" id="ARBA00001970"/>
    </source>
</evidence>
<feature type="domain" description="Dyp-type peroxidase N-terminal" evidence="7">
    <location>
        <begin position="295"/>
        <end position="404"/>
    </location>
</feature>
<keyword evidence="3" id="KW-0479">Metal-binding</keyword>
<evidence type="ECO:0008006" key="11">
    <source>
        <dbReference type="Google" id="ProtNLM"/>
    </source>
</evidence>
<dbReference type="InterPro" id="IPR048327">
    <property type="entry name" value="Dyp_perox_N"/>
</dbReference>
<organism evidence="9 10">
    <name type="scientific">Dictyostelium purpureum</name>
    <name type="common">Slime mold</name>
    <dbReference type="NCBI Taxonomy" id="5786"/>
    <lineage>
        <taxon>Eukaryota</taxon>
        <taxon>Amoebozoa</taxon>
        <taxon>Evosea</taxon>
        <taxon>Eumycetozoa</taxon>
        <taxon>Dictyostelia</taxon>
        <taxon>Dictyosteliales</taxon>
        <taxon>Dictyosteliaceae</taxon>
        <taxon>Dictyostelium</taxon>
    </lineage>
</organism>
<comment type="cofactor">
    <cofactor evidence="1">
        <name>heme b</name>
        <dbReference type="ChEBI" id="CHEBI:60344"/>
    </cofactor>
</comment>
<dbReference type="InterPro" id="IPR048328">
    <property type="entry name" value="Dyp_perox_C"/>
</dbReference>
<keyword evidence="5" id="KW-0408">Iron</keyword>
<feature type="domain" description="Dyp-type peroxidase C-terminal" evidence="8">
    <location>
        <begin position="135"/>
        <end position="286"/>
    </location>
</feature>
<dbReference type="Pfam" id="PF04261">
    <property type="entry name" value="Dyp_perox_N"/>
    <property type="match status" value="2"/>
</dbReference>
<feature type="domain" description="Dyp-type peroxidase N-terminal" evidence="7">
    <location>
        <begin position="3"/>
        <end position="132"/>
    </location>
</feature>
<dbReference type="NCBIfam" id="TIGR01413">
    <property type="entry name" value="Dyp_perox_fam"/>
    <property type="match status" value="2"/>
</dbReference>
<dbReference type="GeneID" id="10502340"/>
<evidence type="ECO:0000313" key="9">
    <source>
        <dbReference type="EMBL" id="EGC34092.1"/>
    </source>
</evidence>
<dbReference type="GO" id="GO:0004601">
    <property type="term" value="F:peroxidase activity"/>
    <property type="evidence" value="ECO:0000318"/>
    <property type="project" value="GO_Central"/>
</dbReference>
<dbReference type="Proteomes" id="UP000001064">
    <property type="component" value="Unassembled WGS sequence"/>
</dbReference>
<dbReference type="InterPro" id="IPR006314">
    <property type="entry name" value="Dyp_peroxidase"/>
</dbReference>
<evidence type="ECO:0000256" key="2">
    <source>
        <dbReference type="ARBA" id="ARBA00022559"/>
    </source>
</evidence>
<name>F0ZPN5_DICPU</name>
<evidence type="ECO:0000256" key="5">
    <source>
        <dbReference type="ARBA" id="ARBA00023004"/>
    </source>
</evidence>
<feature type="domain" description="Dyp-type peroxidase C-terminal" evidence="8">
    <location>
        <begin position="407"/>
        <end position="568"/>
    </location>
</feature>
<evidence type="ECO:0000313" key="10">
    <source>
        <dbReference type="Proteomes" id="UP000001064"/>
    </source>
</evidence>
<dbReference type="PROSITE" id="PS51404">
    <property type="entry name" value="DYP_PEROXIDASE"/>
    <property type="match status" value="1"/>
</dbReference>
<gene>
    <name evidence="9" type="ORF">DICPUDRAFT_153746</name>
</gene>
<evidence type="ECO:0000256" key="4">
    <source>
        <dbReference type="ARBA" id="ARBA00023002"/>
    </source>
</evidence>
<evidence type="ECO:0000256" key="3">
    <source>
        <dbReference type="ARBA" id="ARBA00022723"/>
    </source>
</evidence>